<accession>A0A834MX48</accession>
<dbReference type="Proteomes" id="UP000614350">
    <property type="component" value="Unassembled WGS sequence"/>
</dbReference>
<proteinExistence type="predicted"/>
<dbReference type="Gene3D" id="3.40.50.300">
    <property type="entry name" value="P-loop containing nucleotide triphosphate hydrolases"/>
    <property type="match status" value="1"/>
</dbReference>
<evidence type="ECO:0000313" key="2">
    <source>
        <dbReference type="Proteomes" id="UP000614350"/>
    </source>
</evidence>
<dbReference type="InterPro" id="IPR027417">
    <property type="entry name" value="P-loop_NTPase"/>
</dbReference>
<reference evidence="1" key="1">
    <citation type="journal article" date="2020" name="G3 (Bethesda)">
        <title>High-Quality Assemblies for Three Invasive Social Wasps from the &lt;i&gt;Vespula&lt;/i&gt; Genus.</title>
        <authorList>
            <person name="Harrop T.W.R."/>
            <person name="Guhlin J."/>
            <person name="McLaughlin G.M."/>
            <person name="Permina E."/>
            <person name="Stockwell P."/>
            <person name="Gilligan J."/>
            <person name="Le Lec M.F."/>
            <person name="Gruber M.A.M."/>
            <person name="Quinn O."/>
            <person name="Lovegrove M."/>
            <person name="Duncan E.J."/>
            <person name="Remnant E.J."/>
            <person name="Van Eeckhoven J."/>
            <person name="Graham B."/>
            <person name="Knapp R.A."/>
            <person name="Langford K.W."/>
            <person name="Kronenberg Z."/>
            <person name="Press M.O."/>
            <person name="Eacker S.M."/>
            <person name="Wilson-Rankin E.E."/>
            <person name="Purcell J."/>
            <person name="Lester P.J."/>
            <person name="Dearden P.K."/>
        </authorList>
    </citation>
    <scope>NUCLEOTIDE SEQUENCE</scope>
    <source>
        <strain evidence="1">Marl-1</strain>
    </source>
</reference>
<name>A0A834MX48_VESVU</name>
<dbReference type="EMBL" id="JACSEA010000013">
    <property type="protein sequence ID" value="KAF7386914.1"/>
    <property type="molecule type" value="Genomic_DNA"/>
</dbReference>
<protein>
    <recommendedName>
        <fullName evidence="3">Centromere protein M</fullName>
    </recommendedName>
</protein>
<organism evidence="1 2">
    <name type="scientific">Vespula vulgaris</name>
    <name type="common">Yellow jacket</name>
    <name type="synonym">Wasp</name>
    <dbReference type="NCBI Taxonomy" id="7454"/>
    <lineage>
        <taxon>Eukaryota</taxon>
        <taxon>Metazoa</taxon>
        <taxon>Ecdysozoa</taxon>
        <taxon>Arthropoda</taxon>
        <taxon>Hexapoda</taxon>
        <taxon>Insecta</taxon>
        <taxon>Pterygota</taxon>
        <taxon>Neoptera</taxon>
        <taxon>Endopterygota</taxon>
        <taxon>Hymenoptera</taxon>
        <taxon>Apocrita</taxon>
        <taxon>Aculeata</taxon>
        <taxon>Vespoidea</taxon>
        <taxon>Vespidae</taxon>
        <taxon>Vespinae</taxon>
        <taxon>Vespula</taxon>
    </lineage>
</organism>
<evidence type="ECO:0000313" key="1">
    <source>
        <dbReference type="EMBL" id="KAF7386914.1"/>
    </source>
</evidence>
<comment type="caution">
    <text evidence="1">The sequence shown here is derived from an EMBL/GenBank/DDBJ whole genome shotgun (WGS) entry which is preliminary data.</text>
</comment>
<dbReference type="AlphaFoldDB" id="A0A834MX48"/>
<gene>
    <name evidence="1" type="ORF">HZH66_011366</name>
</gene>
<evidence type="ECO:0008006" key="3">
    <source>
        <dbReference type="Google" id="ProtNLM"/>
    </source>
</evidence>
<keyword evidence="2" id="KW-1185">Reference proteome</keyword>
<sequence>MNKVLHSSGVQRNDIHISFLVVGTAELREHISDGLYKSAKEREWRIEIHKCESIVQILENNISICIDFIIFAFDSRMSISLEQIKINIGLIDDHFIISGACCLVHGNGVLDVMGFAFHNLKEIRNKYNIRFLSANIFDPNSCINLGNRILNVTSTILGLESRIPTIANMP</sequence>